<accession>A0A174BCW0</accession>
<evidence type="ECO:0000313" key="6">
    <source>
        <dbReference type="EMBL" id="KAA5258232.1"/>
    </source>
</evidence>
<dbReference type="Proteomes" id="UP000095517">
    <property type="component" value="Unassembled WGS sequence"/>
</dbReference>
<feature type="chain" id="PRO_5044549813" evidence="1">
    <location>
        <begin position="22"/>
        <end position="386"/>
    </location>
</feature>
<dbReference type="PANTHER" id="PTHR40446:SF2">
    <property type="entry name" value="N-ACETYLGLUCOSAMINE-1-PHOSPHODIESTER ALPHA-N-ACETYLGLUCOSAMINIDASE"/>
    <property type="match status" value="1"/>
</dbReference>
<evidence type="ECO:0000313" key="9">
    <source>
        <dbReference type="Proteomes" id="UP000440198"/>
    </source>
</evidence>
<reference evidence="8 9" key="2">
    <citation type="journal article" date="2019" name="Nat. Med.">
        <title>A library of human gut bacterial isolates paired with longitudinal multiomics data enables mechanistic microbiome research.</title>
        <authorList>
            <person name="Poyet M."/>
            <person name="Groussin M."/>
            <person name="Gibbons S.M."/>
            <person name="Avila-Pacheco J."/>
            <person name="Jiang X."/>
            <person name="Kearney S.M."/>
            <person name="Perrotta A.R."/>
            <person name="Berdy B."/>
            <person name="Zhao S."/>
            <person name="Lieberman T.D."/>
            <person name="Swanson P.K."/>
            <person name="Smith M."/>
            <person name="Roesemann S."/>
            <person name="Alexander J.E."/>
            <person name="Rich S.A."/>
            <person name="Livny J."/>
            <person name="Vlamakis H."/>
            <person name="Clish C."/>
            <person name="Bullock K."/>
            <person name="Deik A."/>
            <person name="Scott J."/>
            <person name="Pierce K.A."/>
            <person name="Xavier R.J."/>
            <person name="Alm E.J."/>
        </authorList>
    </citation>
    <scope>NUCLEOTIDE SEQUENCE [LARGE SCALE GENOMIC DNA]</scope>
    <source>
        <strain evidence="6 9">BIOML-A2</strain>
        <strain evidence="5 8">BIOML-A6</strain>
    </source>
</reference>
<dbReference type="InterPro" id="IPR033985">
    <property type="entry name" value="SusD-like_N"/>
</dbReference>
<dbReference type="EMBL" id="VWAK01000014">
    <property type="protein sequence ID" value="KAA5230252.1"/>
    <property type="molecule type" value="Genomic_DNA"/>
</dbReference>
<dbReference type="AlphaFoldDB" id="A0A174BCW0"/>
<dbReference type="Gene3D" id="1.25.40.390">
    <property type="match status" value="1"/>
</dbReference>
<dbReference type="STRING" id="338188.ERS852397_01141"/>
<evidence type="ECO:0000313" key="4">
    <source>
        <dbReference type="EMBL" id="CUN97565.1"/>
    </source>
</evidence>
<feature type="domain" description="Phosphodiester glycosidase" evidence="2">
    <location>
        <begin position="203"/>
        <end position="382"/>
    </location>
</feature>
<dbReference type="Pfam" id="PF09992">
    <property type="entry name" value="NAGPA"/>
    <property type="match status" value="1"/>
</dbReference>
<protein>
    <submittedName>
        <fullName evidence="4">SusD family</fullName>
    </submittedName>
</protein>
<evidence type="ECO:0000313" key="5">
    <source>
        <dbReference type="EMBL" id="KAA5230252.1"/>
    </source>
</evidence>
<proteinExistence type="predicted"/>
<evidence type="ECO:0000313" key="7">
    <source>
        <dbReference type="Proteomes" id="UP000095517"/>
    </source>
</evidence>
<gene>
    <name evidence="4" type="ORF">ERS852397_01141</name>
    <name evidence="6" type="ORF">F2Z09_08505</name>
    <name evidence="5" type="ORF">F2Z22_10475</name>
</gene>
<evidence type="ECO:0000259" key="3">
    <source>
        <dbReference type="Pfam" id="PF14322"/>
    </source>
</evidence>
<dbReference type="EMBL" id="CYZH01000005">
    <property type="protein sequence ID" value="CUN97565.1"/>
    <property type="molecule type" value="Genomic_DNA"/>
</dbReference>
<dbReference type="PANTHER" id="PTHR40446">
    <property type="entry name" value="N-ACETYLGLUCOSAMINE-1-PHOSPHODIESTER ALPHA-N-ACETYLGLUCOSAMINIDASE"/>
    <property type="match status" value="1"/>
</dbReference>
<dbReference type="InterPro" id="IPR011990">
    <property type="entry name" value="TPR-like_helical_dom_sf"/>
</dbReference>
<dbReference type="PROSITE" id="PS51257">
    <property type="entry name" value="PROKAR_LIPOPROTEIN"/>
    <property type="match status" value="1"/>
</dbReference>
<evidence type="ECO:0000256" key="1">
    <source>
        <dbReference type="SAM" id="SignalP"/>
    </source>
</evidence>
<dbReference type="Pfam" id="PF14322">
    <property type="entry name" value="SusD-like_3"/>
    <property type="match status" value="1"/>
</dbReference>
<evidence type="ECO:0000313" key="8">
    <source>
        <dbReference type="Proteomes" id="UP000421791"/>
    </source>
</evidence>
<name>A0A174BCW0_9BACE</name>
<keyword evidence="9" id="KW-1185">Reference proteome</keyword>
<dbReference type="Proteomes" id="UP000421791">
    <property type="component" value="Unassembled WGS sequence"/>
</dbReference>
<sequence>MKKIIYIFIGCLLLTSCSGMLDIESHSAVSPGSVTSQDLSALRMGMYNKVQNSPTRESYITFDILGGDLTQSTGNAKDLINSVLSSLNSIVSNSWNGYYNALYQVNNVLSIVESLPESELRNLIIGEAHYFRAYIYHALVTRWGGVPIQKVNTMEKPFRDSEEAVWSFIEEELQTALAFLGTSSSYYYVSRDAALAYDKSGSRVLAAVNGDFFAKDGTPQGIYYRNGTCLKGTMTDNVCTFFAITKNKRAIIGSYDEYDSYKENIQEAVGGRVRLMTNGNVLPQTVTALEPRTAIGVTDDNVVYILVADGRNFWYSNGMRYAEMGAVMKALGAKNAINLDGGGSSTFIIRKIAGFEDGRFAIRNWPYDNGGVEREVANGLLVVTDN</sequence>
<reference evidence="4 7" key="1">
    <citation type="submission" date="2015-09" db="EMBL/GenBank/DDBJ databases">
        <authorList>
            <consortium name="Pathogen Informatics"/>
        </authorList>
    </citation>
    <scope>NUCLEOTIDE SEQUENCE [LARGE SCALE GENOMIC DNA]</scope>
    <source>
        <strain evidence="4 7">2789STDY5608840</strain>
    </source>
</reference>
<keyword evidence="1" id="KW-0732">Signal</keyword>
<organism evidence="4 7">
    <name type="scientific">Bacteroides finegoldii</name>
    <dbReference type="NCBI Taxonomy" id="338188"/>
    <lineage>
        <taxon>Bacteria</taxon>
        <taxon>Pseudomonadati</taxon>
        <taxon>Bacteroidota</taxon>
        <taxon>Bacteroidia</taxon>
        <taxon>Bacteroidales</taxon>
        <taxon>Bacteroidaceae</taxon>
        <taxon>Bacteroides</taxon>
    </lineage>
</organism>
<dbReference type="SUPFAM" id="SSF48452">
    <property type="entry name" value="TPR-like"/>
    <property type="match status" value="1"/>
</dbReference>
<feature type="domain" description="SusD-like N-terminal" evidence="3">
    <location>
        <begin position="22"/>
        <end position="197"/>
    </location>
</feature>
<dbReference type="InterPro" id="IPR018711">
    <property type="entry name" value="NAGPA"/>
</dbReference>
<evidence type="ECO:0000259" key="2">
    <source>
        <dbReference type="Pfam" id="PF09992"/>
    </source>
</evidence>
<dbReference type="Proteomes" id="UP000440198">
    <property type="component" value="Unassembled WGS sequence"/>
</dbReference>
<dbReference type="EMBL" id="VWAG01000011">
    <property type="protein sequence ID" value="KAA5258232.1"/>
    <property type="molecule type" value="Genomic_DNA"/>
</dbReference>
<feature type="signal peptide" evidence="1">
    <location>
        <begin position="1"/>
        <end position="21"/>
    </location>
</feature>